<organism evidence="3 4">
    <name type="scientific">Mycolicibacterium neworleansense</name>
    <dbReference type="NCBI Taxonomy" id="146018"/>
    <lineage>
        <taxon>Bacteria</taxon>
        <taxon>Bacillati</taxon>
        <taxon>Actinomycetota</taxon>
        <taxon>Actinomycetes</taxon>
        <taxon>Mycobacteriales</taxon>
        <taxon>Mycobacteriaceae</taxon>
        <taxon>Mycolicibacterium</taxon>
    </lineage>
</organism>
<keyword evidence="4" id="KW-1185">Reference proteome</keyword>
<evidence type="ECO:0000313" key="3">
    <source>
        <dbReference type="EMBL" id="CRZ17744.1"/>
    </source>
</evidence>
<dbReference type="RefSeq" id="WP_090517183.1">
    <property type="nucleotide sequence ID" value="NZ_CWKH01000002.1"/>
</dbReference>
<name>A0A0H5S8W2_9MYCO</name>
<evidence type="ECO:0000313" key="4">
    <source>
        <dbReference type="Proteomes" id="UP000199147"/>
    </source>
</evidence>
<dbReference type="Proteomes" id="UP000199147">
    <property type="component" value="Unassembled WGS sequence"/>
</dbReference>
<feature type="region of interest" description="Disordered" evidence="1">
    <location>
        <begin position="296"/>
        <end position="317"/>
    </location>
</feature>
<proteinExistence type="predicted"/>
<evidence type="ECO:0000259" key="2">
    <source>
        <dbReference type="Pfam" id="PF25547"/>
    </source>
</evidence>
<gene>
    <name evidence="3" type="ORF">BN2156_04636</name>
</gene>
<feature type="domain" description="Outer membrane channel protein CpnT-like N-terminal" evidence="2">
    <location>
        <begin position="14"/>
        <end position="143"/>
    </location>
</feature>
<protein>
    <recommendedName>
        <fullName evidence="2">Outer membrane channel protein CpnT-like N-terminal domain-containing protein</fullName>
    </recommendedName>
</protein>
<dbReference type="Pfam" id="PF25547">
    <property type="entry name" value="WXG100_2"/>
    <property type="match status" value="1"/>
</dbReference>
<evidence type="ECO:0000256" key="1">
    <source>
        <dbReference type="SAM" id="MobiDB-lite"/>
    </source>
</evidence>
<sequence length="317" mass="32199">MGVRVTLQIPAALQWVSYLVGSQWPKGDEDAMYRIGGEWGDRAEQLRALIPELNRMRASTSAVLQGVTAGAADGQFALLFDGDASVDKLADAMAALGTLSESTGKNIEYTKLQILTSLAIAAFEISWALAQTSVTFGASAAQIPLIEGTTTAAIRQMVAVLLKDVMTDLGKAMTKTTVHRIIKKSGVEAAEALGQELFIQGVQQSKGHQNGVDWNRLGTVAVANSVGGAAQGTVSIYGQRALGNSALKGAAVGYVAGMSKKVTGALATGQAIDPVSVLGSVPTAVTGGVRGRAAAHSTKASTADGGGAAAAGGGDGD</sequence>
<accession>A0A0H5S8W2</accession>
<dbReference type="OrthoDB" id="2677932at2"/>
<dbReference type="STRING" id="146018.BN2156_04636"/>
<feature type="compositionally biased region" description="Gly residues" evidence="1">
    <location>
        <begin position="304"/>
        <end position="317"/>
    </location>
</feature>
<dbReference type="EMBL" id="CWKH01000002">
    <property type="protein sequence ID" value="CRZ17744.1"/>
    <property type="molecule type" value="Genomic_DNA"/>
</dbReference>
<dbReference type="AlphaFoldDB" id="A0A0H5S8W2"/>
<reference evidence="4" key="1">
    <citation type="submission" date="2015-07" db="EMBL/GenBank/DDBJ databases">
        <authorList>
            <person name="Urmite Genomes"/>
        </authorList>
    </citation>
    <scope>NUCLEOTIDE SEQUENCE [LARGE SCALE GENOMIC DNA]</scope>
    <source>
        <strain evidence="4">type strain: ATCC 49404</strain>
    </source>
</reference>
<dbReference type="InterPro" id="IPR057746">
    <property type="entry name" value="CpnT-like_N"/>
</dbReference>